<protein>
    <submittedName>
        <fullName evidence="3">Translation initiation factor EIF-2B subunit related</fullName>
    </submittedName>
</protein>
<evidence type="ECO:0000256" key="1">
    <source>
        <dbReference type="SAM" id="MobiDB-lite"/>
    </source>
</evidence>
<dbReference type="KEGG" id="prel:PRELSG_1206000"/>
<dbReference type="OMA" id="KFLHNMI"/>
<proteinExistence type="predicted"/>
<name>A0A1J1H880_PLARL</name>
<dbReference type="GO" id="GO:0003743">
    <property type="term" value="F:translation initiation factor activity"/>
    <property type="evidence" value="ECO:0007669"/>
    <property type="project" value="UniProtKB-KW"/>
</dbReference>
<sequence length="1250" mass="150327">MVNYDDITQTLLIERIKIQYDSNSQWNKYLKYSLRNPHSFIFPDIPLFNNFNKDFNYFNSTFLSKGYKINNIDKLNKDYNEGGSSEKYLFEIEKYEEKNFREDNDALIRKIVYLFKECMYYFMSFNENDGQILEKRKNSNKKDINHSSEYELFKSLNDCIIQLHDSKKKKNQALIMTSEFCGVFTPKYVKLTKYSDQFKNLLKENNINFIDLFNEEIQNNEFYKKKKEHFDHLKNSSFVPLTKGEISLANKNNITRNNLIIKKKIEENNNIENEHVDRVLFNNEVDPKSDKYKKEETFNKAIVIQNENDLNVKKKEKKEKKKRKKNECSENKKYSSTNLNTSMKDNCSIPKETNDTNNNEECDNSKKKKRMRKSDEKKKYKNKVKNNEKIKESICKDEVKELDMVLYENEEIYNYLNIKNENTDVNKNENFMKNTKIFNLLNKKMNSDDYIYKEIKSDFMKEINLPNNFNYDVNVIEINEKDIKNFYRCIVRYINKKKEKLKIYYIISNFLFFFSKMHKNCINFDDNVHKDINRNFDYKSIVIQGNILPYNFFLLLKALHLMSSYDIIKNFYITVNYDERKNKCLHFLNLTENRFYENFKKFEKNIKSNFMYVHKFLQNMIPVNKYLITKGKLHKNMENTPFSFENNDLLQITYNKSYDNRDIVLYEENNEDYTDENNTIGNNLNTINNNSLSNYNYLIYDSNNIHKQLLNIKNYCKIIDDKEMHKIMKDLTDFNDNYTKILLRERKILFLLDLYEKKFVFQNLMLNSIFFDSYISLIYIYYINNYTKNIDNVRHIPLFKPSYINLLVHHIIKKKNEKKLKKTKTRNVHTVDKLCNNFFKNSFNKILNAKIEERTDNTSLNNLKKEEIKQDSKGETLENDDNKYEINNNSEYHQTDVYLTDGIKKNETKIVSEKNHESNIQISDSSLIINEAVIRKKEYDNLVICIFVFINENSHSFSEEEKEIRELILYVLKTKENSTDNNEIKYSFKYRNSINDAITLSEIEIRKNDYCQIYIIGLVLNNDISNQTLQTDINNLYNLNQTLHQKYNAINFEIKTKIFTFYWIYQVHIYGSVFLKNKEINHMIKKVDNTYQLPYNVQWKSKLLWGYYLYIIQDSVNSNYTNEMIEKLNEEGINIKLCSEEFDAKVVENDINEILNLHDLELNDLKYIDNNIFMNIIFLIENGHLTYFTFINTDNINITQRNNYISIQIFKSKVTFPSFNLNTPLLNDTWLKDVLSKQTLLPFNDYFYKF</sequence>
<dbReference type="GeneID" id="39737303"/>
<dbReference type="EMBL" id="LN835307">
    <property type="protein sequence ID" value="CRH01176.1"/>
    <property type="molecule type" value="Genomic_DNA"/>
</dbReference>
<reference evidence="3 4" key="1">
    <citation type="submission" date="2015-04" db="EMBL/GenBank/DDBJ databases">
        <authorList>
            <consortium name="Pathogen Informatics"/>
        </authorList>
    </citation>
    <scope>NUCLEOTIDE SEQUENCE [LARGE SCALE GENOMIC DNA]</scope>
    <source>
        <strain evidence="3 4">SGS1</strain>
    </source>
</reference>
<dbReference type="RefSeq" id="XP_028534177.1">
    <property type="nucleotide sequence ID" value="XM_028677827.1"/>
</dbReference>
<keyword evidence="3" id="KW-0396">Initiation factor</keyword>
<evidence type="ECO:0000313" key="4">
    <source>
        <dbReference type="Proteomes" id="UP000220158"/>
    </source>
</evidence>
<dbReference type="PROSITE" id="PS50172">
    <property type="entry name" value="BRCT"/>
    <property type="match status" value="1"/>
</dbReference>
<dbReference type="InterPro" id="IPR001357">
    <property type="entry name" value="BRCT_dom"/>
</dbReference>
<dbReference type="Proteomes" id="UP000220158">
    <property type="component" value="Chromosome 12"/>
</dbReference>
<feature type="compositionally biased region" description="Polar residues" evidence="1">
    <location>
        <begin position="334"/>
        <end position="345"/>
    </location>
</feature>
<organism evidence="3 4">
    <name type="scientific">Plasmodium relictum</name>
    <dbReference type="NCBI Taxonomy" id="85471"/>
    <lineage>
        <taxon>Eukaryota</taxon>
        <taxon>Sar</taxon>
        <taxon>Alveolata</taxon>
        <taxon>Apicomplexa</taxon>
        <taxon>Aconoidasida</taxon>
        <taxon>Haemosporida</taxon>
        <taxon>Plasmodiidae</taxon>
        <taxon>Plasmodium</taxon>
        <taxon>Plasmodium (Haemamoeba)</taxon>
    </lineage>
</organism>
<feature type="domain" description="BRCT" evidence="2">
    <location>
        <begin position="1218"/>
        <end position="1248"/>
    </location>
</feature>
<evidence type="ECO:0000259" key="2">
    <source>
        <dbReference type="PROSITE" id="PS50172"/>
    </source>
</evidence>
<keyword evidence="3" id="KW-0648">Protein biosynthesis</keyword>
<feature type="region of interest" description="Disordered" evidence="1">
    <location>
        <begin position="313"/>
        <end position="383"/>
    </location>
</feature>
<keyword evidence="4" id="KW-1185">Reference proteome</keyword>
<feature type="compositionally biased region" description="Basic residues" evidence="1">
    <location>
        <begin position="314"/>
        <end position="325"/>
    </location>
</feature>
<evidence type="ECO:0000313" key="3">
    <source>
        <dbReference type="EMBL" id="CRH01176.1"/>
    </source>
</evidence>
<dbReference type="VEuPathDB" id="PlasmoDB:PRELSG_1206000"/>
<accession>A0A1J1H880</accession>
<gene>
    <name evidence="3" type="ORF">PRELSG_1206000</name>
</gene>
<dbReference type="AlphaFoldDB" id="A0A1J1H880"/>
<dbReference type="OrthoDB" id="361369at2759"/>